<proteinExistence type="predicted"/>
<keyword evidence="2" id="KW-0808">Transferase</keyword>
<dbReference type="AlphaFoldDB" id="A0A117DRZ8"/>
<dbReference type="Proteomes" id="UP000056209">
    <property type="component" value="Unassembled WGS sequence"/>
</dbReference>
<evidence type="ECO:0000256" key="1">
    <source>
        <dbReference type="SAM" id="Coils"/>
    </source>
</evidence>
<keyword evidence="3" id="KW-1185">Reference proteome</keyword>
<comment type="caution">
    <text evidence="2">The sequence shown here is derived from an EMBL/GenBank/DDBJ whole genome shotgun (WGS) entry which is preliminary data.</text>
</comment>
<evidence type="ECO:0000313" key="3">
    <source>
        <dbReference type="Proteomes" id="UP000056209"/>
    </source>
</evidence>
<organism evidence="2 3">
    <name type="scientific">Deinococcus grandis</name>
    <dbReference type="NCBI Taxonomy" id="57498"/>
    <lineage>
        <taxon>Bacteria</taxon>
        <taxon>Thermotogati</taxon>
        <taxon>Deinococcota</taxon>
        <taxon>Deinococci</taxon>
        <taxon>Deinococcales</taxon>
        <taxon>Deinococcaceae</taxon>
        <taxon>Deinococcus</taxon>
    </lineage>
</organism>
<reference evidence="3" key="1">
    <citation type="submission" date="2015-11" db="EMBL/GenBank/DDBJ databases">
        <title>Draft Genome Sequence of the Radioresistant Bacterium Deinococcus grandis, Isolated from Freshwater Fish in Japan.</title>
        <authorList>
            <person name="Satoh K."/>
            <person name="Onodera T."/>
            <person name="Omoso K."/>
            <person name="Takeda-Yano K."/>
            <person name="Katayama T."/>
            <person name="Oono Y."/>
            <person name="Narumi I."/>
        </authorList>
    </citation>
    <scope>NUCLEOTIDE SEQUENCE [LARGE SCALE GENOMIC DNA]</scope>
    <source>
        <strain evidence="3">ATCC 43672</strain>
    </source>
</reference>
<evidence type="ECO:0000313" key="2">
    <source>
        <dbReference type="EMBL" id="GAQ23984.1"/>
    </source>
</evidence>
<protein>
    <submittedName>
        <fullName evidence="2">Adenylyltransferase and sulfurtransferase, uba4</fullName>
    </submittedName>
</protein>
<dbReference type="EMBL" id="BCMS01000006">
    <property type="protein sequence ID" value="GAQ23984.1"/>
    <property type="molecule type" value="Genomic_DNA"/>
</dbReference>
<keyword evidence="1" id="KW-0175">Coiled coil</keyword>
<feature type="coiled-coil region" evidence="1">
    <location>
        <begin position="28"/>
        <end position="55"/>
    </location>
</feature>
<name>A0A117DRZ8_9DEIO</name>
<dbReference type="GO" id="GO:0016779">
    <property type="term" value="F:nucleotidyltransferase activity"/>
    <property type="evidence" value="ECO:0007669"/>
    <property type="project" value="UniProtKB-KW"/>
</dbReference>
<sequence>MGVKKRAREFAEQGFRFTDHATRPYSRIDALRSEVANLEVKLVAARARLAQAEAAEARPDPDERERRIRALIAKV</sequence>
<gene>
    <name evidence="2" type="ORF">DEIGR_400117</name>
</gene>
<keyword evidence="2" id="KW-0548">Nucleotidyltransferase</keyword>
<accession>A0A117DRZ8</accession>